<protein>
    <recommendedName>
        <fullName evidence="9">Poly [ADP-ribose] polymerase</fullName>
    </recommendedName>
</protein>
<evidence type="ECO:0000256" key="1">
    <source>
        <dbReference type="ARBA" id="ARBA00004123"/>
    </source>
</evidence>
<dbReference type="SUPFAM" id="SSF56399">
    <property type="entry name" value="ADP-ribosylation"/>
    <property type="match status" value="1"/>
</dbReference>
<evidence type="ECO:0000259" key="6">
    <source>
        <dbReference type="PROSITE" id="PS51879"/>
    </source>
</evidence>
<evidence type="ECO:0000256" key="3">
    <source>
        <dbReference type="ARBA" id="ARBA00023016"/>
    </source>
</evidence>
<dbReference type="PROSITE" id="PS51059">
    <property type="entry name" value="PARP_CATALYTIC"/>
    <property type="match status" value="1"/>
</dbReference>
<keyword evidence="8" id="KW-1185">Reference proteome</keyword>
<gene>
    <name evidence="7" type="ORF">Cni_G06018</name>
</gene>
<evidence type="ECO:0008006" key="9">
    <source>
        <dbReference type="Google" id="ProtNLM"/>
    </source>
</evidence>
<keyword evidence="2" id="KW-0217">Developmental protein</keyword>
<evidence type="ECO:0000256" key="4">
    <source>
        <dbReference type="ARBA" id="ARBA00023242"/>
    </source>
</evidence>
<name>A0AAQ3K0I8_9LILI</name>
<reference evidence="7 8" key="1">
    <citation type="submission" date="2023-10" db="EMBL/GenBank/DDBJ databases">
        <title>Chromosome-scale genome assembly provides insights into flower coloration mechanisms of Canna indica.</title>
        <authorList>
            <person name="Li C."/>
        </authorList>
    </citation>
    <scope>NUCLEOTIDE SEQUENCE [LARGE SCALE GENOMIC DNA]</scope>
    <source>
        <tissue evidence="7">Flower</tissue>
    </source>
</reference>
<dbReference type="PANTHER" id="PTHR32263:SF12">
    <property type="entry name" value="INACTIVE POLY [ADP-RIBOSE] POLYMERASE SRO4-RELATED"/>
    <property type="match status" value="1"/>
</dbReference>
<dbReference type="Pfam" id="PF12174">
    <property type="entry name" value="RST"/>
    <property type="match status" value="1"/>
</dbReference>
<dbReference type="InterPro" id="IPR022003">
    <property type="entry name" value="RST"/>
</dbReference>
<comment type="subcellular location">
    <subcellularLocation>
        <location evidence="1">Nucleus</location>
    </subcellularLocation>
</comment>
<feature type="domain" description="PARP catalytic" evidence="5">
    <location>
        <begin position="1"/>
        <end position="222"/>
    </location>
</feature>
<dbReference type="GO" id="GO:0005634">
    <property type="term" value="C:nucleus"/>
    <property type="evidence" value="ECO:0007669"/>
    <property type="project" value="UniProtKB-SubCell"/>
</dbReference>
<sequence>MVKQAEEGFESNGMVRVKQESDEFITLLHRFYSSIRSLVPHCSLVDVHRIPYSTRAGRARRDAYELCLKATALQNGGVTNEKLAFCEASRKRITRIVKNGFDVSEVPEDGGYYGIGLYLTPESVSINSVMSSVVDGEGLRHVLMCRAILGRTEEVVRASGQSRPSSKDFDSGVVNQGNPTIYVMWYSEVNIRVIPLYVLSFKVDFRGRGLNKQPNIGPTSPWIPLKNLIDLLSKVLTNSDICKIKKSHCEFMERKISRQQLVLRIKLVTGDEILHALMRALKAKKEAAARFASPKS</sequence>
<dbReference type="EMBL" id="CP136891">
    <property type="protein sequence ID" value="WOK97310.1"/>
    <property type="molecule type" value="Genomic_DNA"/>
</dbReference>
<keyword evidence="4" id="KW-0539">Nucleus</keyword>
<evidence type="ECO:0000256" key="2">
    <source>
        <dbReference type="ARBA" id="ARBA00022473"/>
    </source>
</evidence>
<dbReference type="PROSITE" id="PS51879">
    <property type="entry name" value="RST"/>
    <property type="match status" value="1"/>
</dbReference>
<dbReference type="GO" id="GO:0003950">
    <property type="term" value="F:NAD+ poly-ADP-ribosyltransferase activity"/>
    <property type="evidence" value="ECO:0007669"/>
    <property type="project" value="InterPro"/>
</dbReference>
<evidence type="ECO:0000313" key="7">
    <source>
        <dbReference type="EMBL" id="WOK97310.1"/>
    </source>
</evidence>
<dbReference type="Proteomes" id="UP001327560">
    <property type="component" value="Chromosome 2"/>
</dbReference>
<dbReference type="InterPro" id="IPR044964">
    <property type="entry name" value="RCD1/SRO1-5"/>
</dbReference>
<feature type="domain" description="RST" evidence="6">
    <location>
        <begin position="216"/>
        <end position="287"/>
    </location>
</feature>
<keyword evidence="3" id="KW-0346">Stress response</keyword>
<dbReference type="InterPro" id="IPR012317">
    <property type="entry name" value="Poly(ADP-ribose)pol_cat_dom"/>
</dbReference>
<dbReference type="Gene3D" id="3.90.228.10">
    <property type="match status" value="1"/>
</dbReference>
<dbReference type="PANTHER" id="PTHR32263">
    <property type="entry name" value="INACTIVE POLY [ADP-RIBOSE] POLYMERASE SRO4-RELATED"/>
    <property type="match status" value="1"/>
</dbReference>
<organism evidence="7 8">
    <name type="scientific">Canna indica</name>
    <name type="common">Indian-shot</name>
    <dbReference type="NCBI Taxonomy" id="4628"/>
    <lineage>
        <taxon>Eukaryota</taxon>
        <taxon>Viridiplantae</taxon>
        <taxon>Streptophyta</taxon>
        <taxon>Embryophyta</taxon>
        <taxon>Tracheophyta</taxon>
        <taxon>Spermatophyta</taxon>
        <taxon>Magnoliopsida</taxon>
        <taxon>Liliopsida</taxon>
        <taxon>Zingiberales</taxon>
        <taxon>Cannaceae</taxon>
        <taxon>Canna</taxon>
    </lineage>
</organism>
<dbReference type="Pfam" id="PF00644">
    <property type="entry name" value="PARP"/>
    <property type="match status" value="1"/>
</dbReference>
<evidence type="ECO:0000313" key="8">
    <source>
        <dbReference type="Proteomes" id="UP001327560"/>
    </source>
</evidence>
<evidence type="ECO:0000259" key="5">
    <source>
        <dbReference type="PROSITE" id="PS51059"/>
    </source>
</evidence>
<proteinExistence type="predicted"/>
<accession>A0AAQ3K0I8</accession>
<dbReference type="AlphaFoldDB" id="A0AAQ3K0I8"/>